<dbReference type="GeneID" id="69019275"/>
<dbReference type="AlphaFoldDB" id="A0A8H4FKW4"/>
<feature type="transmembrane region" description="Helical" evidence="7">
    <location>
        <begin position="6"/>
        <end position="26"/>
    </location>
</feature>
<feature type="region of interest" description="Disordered" evidence="6">
    <location>
        <begin position="332"/>
        <end position="465"/>
    </location>
</feature>
<keyword evidence="3 7" id="KW-1133">Transmembrane helix</keyword>
<comment type="subcellular location">
    <subcellularLocation>
        <location evidence="1">Membrane</location>
        <topology evidence="1">Multi-pass membrane protein</topology>
    </subcellularLocation>
</comment>
<sequence length="465" mass="51580">MSDDFATEAFALLGVGLGVIALRTYARISAVGVKHLQADDYLMLLVACTYSAETALAYSVGAYWQGLANNGMTDEQRKNLDPISEEYRIRVNGSKTQIAGWITYSCLVLWPAKAAMCTFFLRLTVRPILETCGYGHEADRYVQEGLHNFQKRIYGGFALIVITWLTVFFSIIFSCFPTHKNWQIYPDPGNVCQPAISKVNILVTVVLNVLTDLYLMSIPIPMLWFSKLPLRKKLGLIVLFSGGIFVTMAGILRCVLIISVGYSRILRVRANLILSQDPVNGASQAGSWAVRETFVAVVTTNVPMIFPLIRRWFSPIFGTVVSTLPLSNTNNKYGSKGPNLPQPGSIKLDDVPDSKNRKKGRQPFSQYPITEITGTGSEEHLNQPRNTPPMPTSGGISKNVEITIEESKRDSRRELDSRSEDSLERGDAYFTVDVNGGGDRGHGMMPGTSRRESFKAPGKRKNGRY</sequence>
<evidence type="ECO:0000256" key="6">
    <source>
        <dbReference type="SAM" id="MobiDB-lite"/>
    </source>
</evidence>
<evidence type="ECO:0000313" key="10">
    <source>
        <dbReference type="Proteomes" id="UP000613401"/>
    </source>
</evidence>
<evidence type="ECO:0000256" key="3">
    <source>
        <dbReference type="ARBA" id="ARBA00022989"/>
    </source>
</evidence>
<reference evidence="9" key="2">
    <citation type="submission" date="2020-03" db="EMBL/GenBank/DDBJ databases">
        <authorList>
            <person name="Fu F.-F."/>
            <person name="Chen J."/>
        </authorList>
    </citation>
    <scope>NUCLEOTIDE SEQUENCE</scope>
    <source>
        <strain evidence="9">Lc1</strain>
    </source>
</reference>
<dbReference type="Proteomes" id="UP000613401">
    <property type="component" value="Unassembled WGS sequence"/>
</dbReference>
<protein>
    <recommendedName>
        <fullName evidence="8">Rhodopsin domain-containing protein</fullName>
    </recommendedName>
</protein>
<dbReference type="RefSeq" id="XP_045263823.1">
    <property type="nucleotide sequence ID" value="XM_045412039.1"/>
</dbReference>
<keyword evidence="4 7" id="KW-0472">Membrane</keyword>
<organism evidence="9 10">
    <name type="scientific">Colletotrichum gloeosporioides</name>
    <name type="common">Anthracnose fungus</name>
    <name type="synonym">Glomerella cingulata</name>
    <dbReference type="NCBI Taxonomy" id="474922"/>
    <lineage>
        <taxon>Eukaryota</taxon>
        <taxon>Fungi</taxon>
        <taxon>Dikarya</taxon>
        <taxon>Ascomycota</taxon>
        <taxon>Pezizomycotina</taxon>
        <taxon>Sordariomycetes</taxon>
        <taxon>Hypocreomycetidae</taxon>
        <taxon>Glomerellales</taxon>
        <taxon>Glomerellaceae</taxon>
        <taxon>Colletotrichum</taxon>
        <taxon>Colletotrichum gloeosporioides species complex</taxon>
    </lineage>
</organism>
<evidence type="ECO:0000256" key="1">
    <source>
        <dbReference type="ARBA" id="ARBA00004141"/>
    </source>
</evidence>
<feature type="transmembrane region" description="Helical" evidence="7">
    <location>
        <begin position="153"/>
        <end position="179"/>
    </location>
</feature>
<evidence type="ECO:0000256" key="4">
    <source>
        <dbReference type="ARBA" id="ARBA00023136"/>
    </source>
</evidence>
<keyword evidence="10" id="KW-1185">Reference proteome</keyword>
<dbReference type="InterPro" id="IPR049326">
    <property type="entry name" value="Rhodopsin_dom_fungi"/>
</dbReference>
<comment type="caution">
    <text evidence="9">The sequence shown here is derived from an EMBL/GenBank/DDBJ whole genome shotgun (WGS) entry which is preliminary data.</text>
</comment>
<feature type="compositionally biased region" description="Polar residues" evidence="6">
    <location>
        <begin position="363"/>
        <end position="376"/>
    </location>
</feature>
<dbReference type="InterPro" id="IPR052337">
    <property type="entry name" value="SAT4-like"/>
</dbReference>
<reference evidence="9" key="1">
    <citation type="journal article" date="2020" name="Phytopathology">
        <title>Genome sequence and comparative analysis of Colletotrichum gloeosporioides isolated from Liriodendron leaves.</title>
        <authorList>
            <person name="Fu F.F."/>
            <person name="Hao Z."/>
            <person name="Wang P."/>
            <person name="Lu Y."/>
            <person name="Xue L.J."/>
            <person name="Wei G."/>
            <person name="Tian Y."/>
            <person name="Baishi H."/>
            <person name="Xu H."/>
            <person name="Shi J."/>
            <person name="Cheng T."/>
            <person name="Wang G."/>
            <person name="Yi Y."/>
            <person name="Chen J."/>
        </authorList>
    </citation>
    <scope>NUCLEOTIDE SEQUENCE</scope>
    <source>
        <strain evidence="9">Lc1</strain>
    </source>
</reference>
<dbReference type="PANTHER" id="PTHR33048">
    <property type="entry name" value="PTH11-LIKE INTEGRAL MEMBRANE PROTEIN (AFU_ORTHOLOGUE AFUA_5G11245)"/>
    <property type="match status" value="1"/>
</dbReference>
<evidence type="ECO:0000313" key="9">
    <source>
        <dbReference type="EMBL" id="KAF3804664.1"/>
    </source>
</evidence>
<proteinExistence type="inferred from homology"/>
<evidence type="ECO:0000256" key="7">
    <source>
        <dbReference type="SAM" id="Phobius"/>
    </source>
</evidence>
<dbReference type="EMBL" id="WVTB01000049">
    <property type="protein sequence ID" value="KAF3804664.1"/>
    <property type="molecule type" value="Genomic_DNA"/>
</dbReference>
<dbReference type="PANTHER" id="PTHR33048:SF2">
    <property type="entry name" value="SRPK"/>
    <property type="match status" value="1"/>
</dbReference>
<name>A0A8H4FKW4_COLGL</name>
<comment type="similarity">
    <text evidence="5">Belongs to the SAT4 family.</text>
</comment>
<feature type="transmembrane region" description="Helical" evidence="7">
    <location>
        <begin position="236"/>
        <end position="262"/>
    </location>
</feature>
<feature type="compositionally biased region" description="Basic and acidic residues" evidence="6">
    <location>
        <begin position="405"/>
        <end position="427"/>
    </location>
</feature>
<accession>A0A8H4FKW4</accession>
<evidence type="ECO:0000259" key="8">
    <source>
        <dbReference type="Pfam" id="PF20684"/>
    </source>
</evidence>
<keyword evidence="2 7" id="KW-0812">Transmembrane</keyword>
<evidence type="ECO:0000256" key="2">
    <source>
        <dbReference type="ARBA" id="ARBA00022692"/>
    </source>
</evidence>
<feature type="transmembrane region" description="Helical" evidence="7">
    <location>
        <begin position="199"/>
        <end position="224"/>
    </location>
</feature>
<gene>
    <name evidence="9" type="ORF">GCG54_00012152</name>
</gene>
<dbReference type="Pfam" id="PF20684">
    <property type="entry name" value="Fung_rhodopsin"/>
    <property type="match status" value="1"/>
</dbReference>
<evidence type="ECO:0000256" key="5">
    <source>
        <dbReference type="ARBA" id="ARBA00038359"/>
    </source>
</evidence>
<dbReference type="GO" id="GO:0016020">
    <property type="term" value="C:membrane"/>
    <property type="evidence" value="ECO:0007669"/>
    <property type="project" value="UniProtKB-SubCell"/>
</dbReference>
<feature type="domain" description="Rhodopsin" evidence="8">
    <location>
        <begin position="22"/>
        <end position="311"/>
    </location>
</feature>